<dbReference type="InterPro" id="IPR000305">
    <property type="entry name" value="GIY-YIG_endonuc"/>
</dbReference>
<accession>A0ABS6ERF6</accession>
<organism evidence="3 4">
    <name type="scientific">Butyricicoccus intestinisimiae</name>
    <dbReference type="NCBI Taxonomy" id="2841509"/>
    <lineage>
        <taxon>Bacteria</taxon>
        <taxon>Bacillati</taxon>
        <taxon>Bacillota</taxon>
        <taxon>Clostridia</taxon>
        <taxon>Eubacteriales</taxon>
        <taxon>Butyricicoccaceae</taxon>
        <taxon>Butyricicoccus</taxon>
    </lineage>
</organism>
<evidence type="ECO:0000259" key="2">
    <source>
        <dbReference type="PROSITE" id="PS50164"/>
    </source>
</evidence>
<name>A0ABS6ERF6_9FIRM</name>
<dbReference type="PROSITE" id="PS50164">
    <property type="entry name" value="GIY_YIG"/>
    <property type="match status" value="1"/>
</dbReference>
<dbReference type="RefSeq" id="WP_216469945.1">
    <property type="nucleotide sequence ID" value="NZ_JAHLQI010000003.1"/>
</dbReference>
<dbReference type="EMBL" id="JAHLQI010000003">
    <property type="protein sequence ID" value="MBU5490279.1"/>
    <property type="molecule type" value="Genomic_DNA"/>
</dbReference>
<comment type="caution">
    <text evidence="3">The sequence shown here is derived from an EMBL/GenBank/DDBJ whole genome shotgun (WGS) entry which is preliminary data.</text>
</comment>
<proteinExistence type="inferred from homology"/>
<feature type="domain" description="GIY-YIG" evidence="2">
    <location>
        <begin position="1"/>
        <end position="77"/>
    </location>
</feature>
<dbReference type="CDD" id="cd10456">
    <property type="entry name" value="GIY-YIG_UPF0213"/>
    <property type="match status" value="1"/>
</dbReference>
<evidence type="ECO:0000313" key="3">
    <source>
        <dbReference type="EMBL" id="MBU5490279.1"/>
    </source>
</evidence>
<dbReference type="InterPro" id="IPR050190">
    <property type="entry name" value="UPF0213_domain"/>
</dbReference>
<keyword evidence="4" id="KW-1185">Reference proteome</keyword>
<dbReference type="Proteomes" id="UP000783588">
    <property type="component" value="Unassembled WGS sequence"/>
</dbReference>
<evidence type="ECO:0000313" key="4">
    <source>
        <dbReference type="Proteomes" id="UP000783588"/>
    </source>
</evidence>
<dbReference type="PANTHER" id="PTHR34477:SF1">
    <property type="entry name" value="UPF0213 PROTEIN YHBQ"/>
    <property type="match status" value="1"/>
</dbReference>
<protein>
    <submittedName>
        <fullName evidence="3">GIY-YIG nuclease family protein</fullName>
    </submittedName>
</protein>
<gene>
    <name evidence="3" type="ORF">KQI75_06555</name>
</gene>
<comment type="similarity">
    <text evidence="1">Belongs to the UPF0213 family.</text>
</comment>
<dbReference type="Pfam" id="PF01541">
    <property type="entry name" value="GIY-YIG"/>
    <property type="match status" value="1"/>
</dbReference>
<dbReference type="PANTHER" id="PTHR34477">
    <property type="entry name" value="UPF0213 PROTEIN YHBQ"/>
    <property type="match status" value="1"/>
</dbReference>
<evidence type="ECO:0000256" key="1">
    <source>
        <dbReference type="ARBA" id="ARBA00007435"/>
    </source>
</evidence>
<sequence length="111" mass="12518">MFYTYLLRCEDHSLYAGITTDPARRFAQHCGKLSGGAKYTAVHRPVRMEAAWRSADRAAASRLEYKLKHLSKAKKESLLLADSAVPLPEEYTRVFIESDGTVPPFADKQDK</sequence>
<reference evidence="3 4" key="1">
    <citation type="submission" date="2021-06" db="EMBL/GenBank/DDBJ databases">
        <authorList>
            <person name="Sun Q."/>
            <person name="Li D."/>
        </authorList>
    </citation>
    <scope>NUCLEOTIDE SEQUENCE [LARGE SCALE GENOMIC DNA]</scope>
    <source>
        <strain evidence="3 4">MSJd-7</strain>
    </source>
</reference>